<feature type="transmembrane region" description="Helical" evidence="1">
    <location>
        <begin position="21"/>
        <end position="39"/>
    </location>
</feature>
<dbReference type="Proteomes" id="UP000317093">
    <property type="component" value="Chromosome"/>
</dbReference>
<keyword evidence="1" id="KW-0812">Transmembrane</keyword>
<reference evidence="3 4" key="1">
    <citation type="submission" date="2019-02" db="EMBL/GenBank/DDBJ databases">
        <title>Deep-cultivation of Planctomycetes and their phenomic and genomic characterization uncovers novel biology.</title>
        <authorList>
            <person name="Wiegand S."/>
            <person name="Jogler M."/>
            <person name="Boedeker C."/>
            <person name="Pinto D."/>
            <person name="Vollmers J."/>
            <person name="Rivas-Marin E."/>
            <person name="Kohn T."/>
            <person name="Peeters S.H."/>
            <person name="Heuer A."/>
            <person name="Rast P."/>
            <person name="Oberbeckmann S."/>
            <person name="Bunk B."/>
            <person name="Jeske O."/>
            <person name="Meyerdierks A."/>
            <person name="Storesund J.E."/>
            <person name="Kallscheuer N."/>
            <person name="Luecker S."/>
            <person name="Lage O.M."/>
            <person name="Pohl T."/>
            <person name="Merkel B.J."/>
            <person name="Hornburger P."/>
            <person name="Mueller R.-W."/>
            <person name="Bruemmer F."/>
            <person name="Labrenz M."/>
            <person name="Spormann A.M."/>
            <person name="Op den Camp H."/>
            <person name="Overmann J."/>
            <person name="Amann R."/>
            <person name="Jetten M.S.M."/>
            <person name="Mascher T."/>
            <person name="Medema M.H."/>
            <person name="Devos D.P."/>
            <person name="Kaster A.-K."/>
            <person name="Ovreas L."/>
            <person name="Rohde M."/>
            <person name="Galperin M.Y."/>
            <person name="Jogler C."/>
        </authorList>
    </citation>
    <scope>NUCLEOTIDE SEQUENCE [LARGE SCALE GENOMIC DNA]</scope>
    <source>
        <strain evidence="3 4">Pan216</strain>
    </source>
</reference>
<dbReference type="InterPro" id="IPR045584">
    <property type="entry name" value="Pilin-like"/>
</dbReference>
<keyword evidence="1" id="KW-1133">Transmembrane helix</keyword>
<dbReference type="Gene3D" id="3.30.700.10">
    <property type="entry name" value="Glycoprotein, Type 4 Pilin"/>
    <property type="match status" value="1"/>
</dbReference>
<keyword evidence="4" id="KW-1185">Reference proteome</keyword>
<dbReference type="AlphaFoldDB" id="A0A518B751"/>
<dbReference type="Pfam" id="PF07963">
    <property type="entry name" value="N_methyl"/>
    <property type="match status" value="1"/>
</dbReference>
<evidence type="ECO:0000259" key="2">
    <source>
        <dbReference type="Pfam" id="PF07596"/>
    </source>
</evidence>
<dbReference type="InterPro" id="IPR011453">
    <property type="entry name" value="DUF1559"/>
</dbReference>
<protein>
    <recommendedName>
        <fullName evidence="2">DUF1559 domain-containing protein</fullName>
    </recommendedName>
</protein>
<dbReference type="EMBL" id="CP036279">
    <property type="protein sequence ID" value="QDU62805.1"/>
    <property type="molecule type" value="Genomic_DNA"/>
</dbReference>
<dbReference type="NCBIfam" id="TIGR04294">
    <property type="entry name" value="pre_pil_HX9DG"/>
    <property type="match status" value="1"/>
</dbReference>
<dbReference type="InterPro" id="IPR027558">
    <property type="entry name" value="Pre_pil_HX9DG_C"/>
</dbReference>
<dbReference type="SUPFAM" id="SSF54523">
    <property type="entry name" value="Pili subunits"/>
    <property type="match status" value="1"/>
</dbReference>
<dbReference type="PANTHER" id="PTHR30093:SF2">
    <property type="entry name" value="TYPE II SECRETION SYSTEM PROTEIN H"/>
    <property type="match status" value="1"/>
</dbReference>
<dbReference type="PANTHER" id="PTHR30093">
    <property type="entry name" value="GENERAL SECRETION PATHWAY PROTEIN G"/>
    <property type="match status" value="1"/>
</dbReference>
<dbReference type="KEGG" id="knv:Pan216_36760"/>
<dbReference type="Pfam" id="PF07596">
    <property type="entry name" value="SBP_bac_10"/>
    <property type="match status" value="1"/>
</dbReference>
<evidence type="ECO:0000313" key="3">
    <source>
        <dbReference type="EMBL" id="QDU62805.1"/>
    </source>
</evidence>
<feature type="domain" description="DUF1559" evidence="2">
    <location>
        <begin position="40"/>
        <end position="326"/>
    </location>
</feature>
<organism evidence="3 4">
    <name type="scientific">Kolteria novifilia</name>
    <dbReference type="NCBI Taxonomy" id="2527975"/>
    <lineage>
        <taxon>Bacteria</taxon>
        <taxon>Pseudomonadati</taxon>
        <taxon>Planctomycetota</taxon>
        <taxon>Planctomycetia</taxon>
        <taxon>Kolteriales</taxon>
        <taxon>Kolteriaceae</taxon>
        <taxon>Kolteria</taxon>
    </lineage>
</organism>
<evidence type="ECO:0000313" key="4">
    <source>
        <dbReference type="Proteomes" id="UP000317093"/>
    </source>
</evidence>
<dbReference type="NCBIfam" id="TIGR02532">
    <property type="entry name" value="IV_pilin_GFxxxE"/>
    <property type="match status" value="1"/>
</dbReference>
<keyword evidence="1" id="KW-0472">Membrane</keyword>
<accession>A0A518B751</accession>
<evidence type="ECO:0000256" key="1">
    <source>
        <dbReference type="SAM" id="Phobius"/>
    </source>
</evidence>
<gene>
    <name evidence="3" type="ORF">Pan216_36760</name>
</gene>
<name>A0A518B751_9BACT</name>
<dbReference type="InterPro" id="IPR012902">
    <property type="entry name" value="N_methyl_site"/>
</dbReference>
<sequence>MDSMRGSAISRRSRAFTLVELLVVIAIIGVLVSLLLPAVQQARDAARRAQCANNLRQFGVALNSYHEAHTCFPLGDSGSSCFPNWRIYLLPFLEQAQAYDQLNFDRTLCFAGRYGNYTGNEVLRELVVKTFICPSSIFPVANFPAMQYADNSAMFSDYVGISGATPDPLGRSSVCTPPNVVQGGTLCDNGMLVLFHAKRLRDCTDGSSKTMIIAEQSGQVNGREISANALGPWHGRALNTTSYSGGYTSWTPSTPLSAIASSSGYTGGLTTVADSPNSYWLAGAHSGASNSGGVEVNTIINSFHPGGTHGLMSDGSVHFVSEAVDIESLRRLCVRDDGLIVENF</sequence>
<proteinExistence type="predicted"/>